<comment type="caution">
    <text evidence="2">The sequence shown here is derived from an EMBL/GenBank/DDBJ whole genome shotgun (WGS) entry which is preliminary data.</text>
</comment>
<dbReference type="RefSeq" id="WP_379518477.1">
    <property type="nucleotide sequence ID" value="NZ_JBHSPA010000045.1"/>
</dbReference>
<organism evidence="2 3">
    <name type="scientific">Nonomuraea insulae</name>
    <dbReference type="NCBI Taxonomy" id="1616787"/>
    <lineage>
        <taxon>Bacteria</taxon>
        <taxon>Bacillati</taxon>
        <taxon>Actinomycetota</taxon>
        <taxon>Actinomycetes</taxon>
        <taxon>Streptosporangiales</taxon>
        <taxon>Streptosporangiaceae</taxon>
        <taxon>Nonomuraea</taxon>
    </lineage>
</organism>
<dbReference type="Proteomes" id="UP001596058">
    <property type="component" value="Unassembled WGS sequence"/>
</dbReference>
<keyword evidence="1" id="KW-0472">Membrane</keyword>
<keyword evidence="1" id="KW-1133">Transmembrane helix</keyword>
<evidence type="ECO:0000256" key="1">
    <source>
        <dbReference type="SAM" id="Phobius"/>
    </source>
</evidence>
<feature type="transmembrane region" description="Helical" evidence="1">
    <location>
        <begin position="35"/>
        <end position="58"/>
    </location>
</feature>
<evidence type="ECO:0000313" key="2">
    <source>
        <dbReference type="EMBL" id="MFC5828977.1"/>
    </source>
</evidence>
<reference evidence="3" key="1">
    <citation type="journal article" date="2019" name="Int. J. Syst. Evol. Microbiol.">
        <title>The Global Catalogue of Microorganisms (GCM) 10K type strain sequencing project: providing services to taxonomists for standard genome sequencing and annotation.</title>
        <authorList>
            <consortium name="The Broad Institute Genomics Platform"/>
            <consortium name="The Broad Institute Genome Sequencing Center for Infectious Disease"/>
            <person name="Wu L."/>
            <person name="Ma J."/>
        </authorList>
    </citation>
    <scope>NUCLEOTIDE SEQUENCE [LARGE SCALE GENOMIC DNA]</scope>
    <source>
        <strain evidence="3">CCUG 53903</strain>
    </source>
</reference>
<feature type="transmembrane region" description="Helical" evidence="1">
    <location>
        <begin position="70"/>
        <end position="89"/>
    </location>
</feature>
<accession>A0ABW1CTL6</accession>
<evidence type="ECO:0008006" key="4">
    <source>
        <dbReference type="Google" id="ProtNLM"/>
    </source>
</evidence>
<dbReference type="EMBL" id="JBHSPA010000045">
    <property type="protein sequence ID" value="MFC5828977.1"/>
    <property type="molecule type" value="Genomic_DNA"/>
</dbReference>
<sequence>MFIDRSPGWPFLAALGVAAFLGLAWHGVATPYTEAWVFVVLVWGGFAVVWLIWFGAAMWEARHMLTADRLMRWLPAPLILFGLVSALTVDAPFRARFALSEPSLEQYAMRLASGKEPGPGCEQVGLYRVCGNYSGEAEAIPGGARFLVHDWPWAASRGFMWLPEGKVPIDNMDDQYEHITGPWYGWKGWDGW</sequence>
<keyword evidence="3" id="KW-1185">Reference proteome</keyword>
<gene>
    <name evidence="2" type="ORF">ACFPZ3_34380</name>
</gene>
<keyword evidence="1" id="KW-0812">Transmembrane</keyword>
<feature type="transmembrane region" description="Helical" evidence="1">
    <location>
        <begin position="9"/>
        <end position="29"/>
    </location>
</feature>
<evidence type="ECO:0000313" key="3">
    <source>
        <dbReference type="Proteomes" id="UP001596058"/>
    </source>
</evidence>
<protein>
    <recommendedName>
        <fullName evidence="4">DUF1109 domain-containing protein</fullName>
    </recommendedName>
</protein>
<proteinExistence type="predicted"/>
<name>A0ABW1CTL6_9ACTN</name>